<accession>A0A5P9CJM7</accession>
<dbReference type="InterPro" id="IPR003719">
    <property type="entry name" value="Phenazine_PhzF-like"/>
</dbReference>
<dbReference type="NCBIfam" id="TIGR00654">
    <property type="entry name" value="PhzF_family"/>
    <property type="match status" value="1"/>
</dbReference>
<proteinExistence type="inferred from homology"/>
<dbReference type="PIRSF" id="PIRSF016184">
    <property type="entry name" value="PhzC_PhzF"/>
    <property type="match status" value="1"/>
</dbReference>
<dbReference type="AlphaFoldDB" id="A0A5P9CJM7"/>
<sequence length="266" mass="29175">MELDIYQVDSFTSVTFKGNPAGVCITQKPLSEGLMLSIAKEMALSETAFLSLEEMNLRWFTPEVEVKLCGHGTLAVAHILKEQGKLTVGHKTSFHTLSGELTVNALHHGYELDFPSPTLAYNAKLSGQKRVALGLSEQQIISVCDFENKQLIEVIDETTIVNLNPDFSSLVAEAGRGIIVTSHASNQNYDIVSRYFAPWVGVNEDPVTGSAHCALSAYWSEKLHKDKLTAYQASARGGYVHMEQLENDRVKLTGQAVTSLKGTLFV</sequence>
<evidence type="ECO:0000313" key="5">
    <source>
        <dbReference type="Proteomes" id="UP000326936"/>
    </source>
</evidence>
<dbReference type="PANTHER" id="PTHR13774:SF17">
    <property type="entry name" value="PHENAZINE BIOSYNTHESIS-LIKE DOMAIN-CONTAINING PROTEIN"/>
    <property type="match status" value="1"/>
</dbReference>
<keyword evidence="2 4" id="KW-0413">Isomerase</keyword>
<keyword evidence="5" id="KW-1185">Reference proteome</keyword>
<dbReference type="EC" id="5.1.-.-" evidence="4"/>
<dbReference type="PANTHER" id="PTHR13774">
    <property type="entry name" value="PHENAZINE BIOSYNTHESIS PROTEIN"/>
    <property type="match status" value="1"/>
</dbReference>
<dbReference type="KEGG" id="vaq:FIV01_08760"/>
<gene>
    <name evidence="4" type="primary">yddE1</name>
    <name evidence="4" type="ORF">FIV01_08760</name>
</gene>
<feature type="active site" evidence="3">
    <location>
        <position position="46"/>
    </location>
</feature>
<reference evidence="4 5" key="1">
    <citation type="submission" date="2019-10" db="EMBL/GenBank/DDBJ databases">
        <title>Complete genome sequence of Vibrio sp. strain THAF100, isolated from non-filtered water from the water column of tank 6 of a marine aquarium containing stony-coral fragments. Water maintained at 26 degree C.</title>
        <authorList>
            <person name="Ruckert C."/>
            <person name="Franco A."/>
            <person name="Kalinowski J."/>
            <person name="Glaeser S."/>
        </authorList>
    </citation>
    <scope>NUCLEOTIDE SEQUENCE [LARGE SCALE GENOMIC DNA]</scope>
    <source>
        <strain evidence="4 5">THAF100</strain>
    </source>
</reference>
<dbReference type="SUPFAM" id="SSF54506">
    <property type="entry name" value="Diaminopimelate epimerase-like"/>
    <property type="match status" value="1"/>
</dbReference>
<dbReference type="Gene3D" id="3.10.310.10">
    <property type="entry name" value="Diaminopimelate Epimerase, Chain A, domain 1"/>
    <property type="match status" value="2"/>
</dbReference>
<protein>
    <submittedName>
        <fullName evidence="4">Putative isomerase YddE</fullName>
        <ecNumber evidence="4">5.1.-.-</ecNumber>
    </submittedName>
</protein>
<dbReference type="Proteomes" id="UP000326936">
    <property type="component" value="Chromosome"/>
</dbReference>
<organism evidence="4 5">
    <name type="scientific">Vibrio aquimaris</name>
    <dbReference type="NCBI Taxonomy" id="2587862"/>
    <lineage>
        <taxon>Bacteria</taxon>
        <taxon>Pseudomonadati</taxon>
        <taxon>Pseudomonadota</taxon>
        <taxon>Gammaproteobacteria</taxon>
        <taxon>Vibrionales</taxon>
        <taxon>Vibrionaceae</taxon>
        <taxon>Vibrio</taxon>
    </lineage>
</organism>
<comment type="similarity">
    <text evidence="1">Belongs to the PhzF family.</text>
</comment>
<evidence type="ECO:0000256" key="2">
    <source>
        <dbReference type="ARBA" id="ARBA00023235"/>
    </source>
</evidence>
<dbReference type="RefSeq" id="WP_152430649.1">
    <property type="nucleotide sequence ID" value="NZ_CBCSDK010000004.1"/>
</dbReference>
<dbReference type="EMBL" id="CP045350">
    <property type="protein sequence ID" value="QFT26518.1"/>
    <property type="molecule type" value="Genomic_DNA"/>
</dbReference>
<dbReference type="Pfam" id="PF02567">
    <property type="entry name" value="PhzC-PhzF"/>
    <property type="match status" value="1"/>
</dbReference>
<name>A0A5P9CJM7_9VIBR</name>
<evidence type="ECO:0000256" key="1">
    <source>
        <dbReference type="ARBA" id="ARBA00008270"/>
    </source>
</evidence>
<evidence type="ECO:0000313" key="4">
    <source>
        <dbReference type="EMBL" id="QFT26518.1"/>
    </source>
</evidence>
<dbReference type="OrthoDB" id="9788221at2"/>
<dbReference type="GO" id="GO:0016853">
    <property type="term" value="F:isomerase activity"/>
    <property type="evidence" value="ECO:0007669"/>
    <property type="project" value="UniProtKB-KW"/>
</dbReference>
<dbReference type="GO" id="GO:0005737">
    <property type="term" value="C:cytoplasm"/>
    <property type="evidence" value="ECO:0007669"/>
    <property type="project" value="TreeGrafter"/>
</dbReference>
<evidence type="ECO:0000256" key="3">
    <source>
        <dbReference type="PIRSR" id="PIRSR016184-1"/>
    </source>
</evidence>